<feature type="transmembrane region" description="Helical" evidence="5">
    <location>
        <begin position="273"/>
        <end position="294"/>
    </location>
</feature>
<comment type="caution">
    <text evidence="8">The sequence shown here is derived from an EMBL/GenBank/DDBJ whole genome shotgun (WGS) entry which is preliminary data.</text>
</comment>
<evidence type="ECO:0000313" key="9">
    <source>
        <dbReference type="Proteomes" id="UP000636793"/>
    </source>
</evidence>
<protein>
    <recommendedName>
        <fullName evidence="5">NADH-quinone oxidoreductase subunit N</fullName>
        <ecNumber evidence="5">7.1.1.-</ecNumber>
    </recommendedName>
    <alternativeName>
        <fullName evidence="5">NADH dehydrogenase I subunit N</fullName>
    </alternativeName>
    <alternativeName>
        <fullName evidence="5">NDH-1 subunit N</fullName>
    </alternativeName>
</protein>
<dbReference type="HAMAP" id="MF_00445">
    <property type="entry name" value="NDH1_NuoN_1"/>
    <property type="match status" value="1"/>
</dbReference>
<feature type="transmembrane region" description="Helical" evidence="5">
    <location>
        <begin position="440"/>
        <end position="462"/>
    </location>
</feature>
<keyword evidence="4 5" id="KW-0472">Membrane</keyword>
<dbReference type="EC" id="7.1.1.-" evidence="5"/>
<comment type="function">
    <text evidence="5">NDH-1 shuttles electrons from NADH, via FMN and iron-sulfur (Fe-S) centers, to quinones in the respiratory chain. The immediate electron acceptor for the enzyme in this species is believed to be a menaquinone. Couples the redox reaction to proton translocation (for every two electrons transferred, four hydrogen ions are translocated across the cytoplasmic membrane), and thus conserves the redox energy in a proton gradient.</text>
</comment>
<feature type="transmembrane region" description="Helical" evidence="5">
    <location>
        <begin position="192"/>
        <end position="217"/>
    </location>
</feature>
<feature type="domain" description="NADH:quinone oxidoreductase/Mrp antiporter transmembrane" evidence="7">
    <location>
        <begin position="156"/>
        <end position="450"/>
    </location>
</feature>
<keyword evidence="5" id="KW-0813">Transport</keyword>
<feature type="transmembrane region" description="Helical" evidence="5">
    <location>
        <begin position="237"/>
        <end position="261"/>
    </location>
</feature>
<reference evidence="8" key="1">
    <citation type="journal article" date="2014" name="Int. J. Syst. Evol. Microbiol.">
        <title>Complete genome sequence of Corynebacterium casei LMG S-19264T (=DSM 44701T), isolated from a smear-ripened cheese.</title>
        <authorList>
            <consortium name="US DOE Joint Genome Institute (JGI-PGF)"/>
            <person name="Walter F."/>
            <person name="Albersmeier A."/>
            <person name="Kalinowski J."/>
            <person name="Ruckert C."/>
        </authorList>
    </citation>
    <scope>NUCLEOTIDE SEQUENCE</scope>
    <source>
        <strain evidence="8">CGMCC 1.15085</strain>
    </source>
</reference>
<comment type="catalytic activity">
    <reaction evidence="5">
        <text>a quinone + NADH + 5 H(+)(in) = a quinol + NAD(+) + 4 H(+)(out)</text>
        <dbReference type="Rhea" id="RHEA:57888"/>
        <dbReference type="ChEBI" id="CHEBI:15378"/>
        <dbReference type="ChEBI" id="CHEBI:24646"/>
        <dbReference type="ChEBI" id="CHEBI:57540"/>
        <dbReference type="ChEBI" id="CHEBI:57945"/>
        <dbReference type="ChEBI" id="CHEBI:132124"/>
    </reaction>
</comment>
<dbReference type="RefSeq" id="WP_188836736.1">
    <property type="nucleotide sequence ID" value="NZ_BMHI01000003.1"/>
</dbReference>
<proteinExistence type="inferred from homology"/>
<keyword evidence="2 5" id="KW-0812">Transmembrane</keyword>
<evidence type="ECO:0000256" key="4">
    <source>
        <dbReference type="ARBA" id="ARBA00023136"/>
    </source>
</evidence>
<dbReference type="GO" id="GO:0050136">
    <property type="term" value="F:NADH dehydrogenase (quinone) (non-electrogenic) activity"/>
    <property type="evidence" value="ECO:0007669"/>
    <property type="project" value="UniProtKB-UniRule"/>
</dbReference>
<feature type="transmembrane region" description="Helical" evidence="5">
    <location>
        <begin position="306"/>
        <end position="325"/>
    </location>
</feature>
<keyword evidence="5" id="KW-1278">Translocase</keyword>
<keyword evidence="5" id="KW-1003">Cell membrane</keyword>
<dbReference type="GO" id="GO:0005886">
    <property type="term" value="C:plasma membrane"/>
    <property type="evidence" value="ECO:0007669"/>
    <property type="project" value="UniProtKB-SubCell"/>
</dbReference>
<feature type="transmembrane region" description="Helical" evidence="5">
    <location>
        <begin position="84"/>
        <end position="102"/>
    </location>
</feature>
<dbReference type="InterPro" id="IPR010096">
    <property type="entry name" value="NADH-Q_OxRdtase_suN/2"/>
</dbReference>
<dbReference type="InterPro" id="IPR001750">
    <property type="entry name" value="ND/Mrp_TM"/>
</dbReference>
<dbReference type="EMBL" id="BMHI01000003">
    <property type="protein sequence ID" value="GGB28553.1"/>
    <property type="molecule type" value="Genomic_DNA"/>
</dbReference>
<reference evidence="8" key="2">
    <citation type="submission" date="2020-09" db="EMBL/GenBank/DDBJ databases">
        <authorList>
            <person name="Sun Q."/>
            <person name="Zhou Y."/>
        </authorList>
    </citation>
    <scope>NUCLEOTIDE SEQUENCE</scope>
    <source>
        <strain evidence="8">CGMCC 1.15085</strain>
    </source>
</reference>
<dbReference type="NCBIfam" id="NF004441">
    <property type="entry name" value="PRK05777.1-4"/>
    <property type="match status" value="1"/>
</dbReference>
<keyword evidence="9" id="KW-1185">Reference proteome</keyword>
<feature type="transmembrane region" description="Helical" evidence="5">
    <location>
        <begin position="474"/>
        <end position="498"/>
    </location>
</feature>
<dbReference type="GO" id="GO:0042773">
    <property type="term" value="P:ATP synthesis coupled electron transport"/>
    <property type="evidence" value="ECO:0007669"/>
    <property type="project" value="InterPro"/>
</dbReference>
<evidence type="ECO:0000256" key="3">
    <source>
        <dbReference type="ARBA" id="ARBA00022989"/>
    </source>
</evidence>
<keyword evidence="5" id="KW-0874">Quinone</keyword>
<dbReference type="GO" id="GO:0012505">
    <property type="term" value="C:endomembrane system"/>
    <property type="evidence" value="ECO:0007669"/>
    <property type="project" value="UniProtKB-SubCell"/>
</dbReference>
<gene>
    <name evidence="5 8" type="primary">nuoN</name>
    <name evidence="8" type="ORF">GCM10011492_18500</name>
</gene>
<sequence length="514" mass="53991">MTSPATFTQAHISYAAVVPMLVIFGAAMVGVLVEAFVPRAMRYWTQLGVTFAGLVASFLTLVLISRNNKGITAADAVVIDGPALMLQGTILVLSVLAVMLMAERFDTRSADAFTQSGASVPGSPMETNAVRLGATSTEVFPLVLFSVGGMMLFVAAGDLLVMFIALEVLSLPLYILTGLARRRRLLSQEASLKYFLLGAFSSAFFLFGSALVFGATGSIKFGEIADAVGKVNGRDDILIPGMLLVAVGLLFKIGAVPFHTWTPDVYQGAPSPVSGFMATTVKVAGFGAMLRLFYVALEGLSWNWQPVIAIVAVLTMVVGAVFAVTQTDMKRLLAYSSISHAGFLLVGVVALNKTGLSGTMFYLVAYSFTTLAAFGMVPLVRSAGSEATHLSQWAGLGKTSPILAATFSFLLLGFAGIPLTSGFTAKFALFSGAVGHGATWLVVIAMLMSAVTAFVYIRIIVLMYFSDPTGDTHVLFPSALTGISVTVGALATLVLGVAPAPLLNLAQHSSLFLR</sequence>
<feature type="transmembrane region" description="Helical" evidence="5">
    <location>
        <begin position="12"/>
        <end position="37"/>
    </location>
</feature>
<dbReference type="PANTHER" id="PTHR22773">
    <property type="entry name" value="NADH DEHYDROGENASE"/>
    <property type="match status" value="1"/>
</dbReference>
<evidence type="ECO:0000256" key="6">
    <source>
        <dbReference type="RuleBase" id="RU000320"/>
    </source>
</evidence>
<feature type="transmembrane region" description="Helical" evidence="5">
    <location>
        <begin position="44"/>
        <end position="64"/>
    </location>
</feature>
<keyword evidence="3 5" id="KW-1133">Transmembrane helix</keyword>
<feature type="transmembrane region" description="Helical" evidence="5">
    <location>
        <begin position="139"/>
        <end position="156"/>
    </location>
</feature>
<keyword evidence="5" id="KW-0520">NAD</keyword>
<dbReference type="GO" id="GO:0048038">
    <property type="term" value="F:quinone binding"/>
    <property type="evidence" value="ECO:0007669"/>
    <property type="project" value="UniProtKB-KW"/>
</dbReference>
<feature type="transmembrane region" description="Helical" evidence="5">
    <location>
        <begin position="332"/>
        <end position="351"/>
    </location>
</feature>
<feature type="transmembrane region" description="Helical" evidence="5">
    <location>
        <begin position="162"/>
        <end position="180"/>
    </location>
</feature>
<dbReference type="Pfam" id="PF00361">
    <property type="entry name" value="Proton_antipo_M"/>
    <property type="match status" value="1"/>
</dbReference>
<evidence type="ECO:0000259" key="7">
    <source>
        <dbReference type="Pfam" id="PF00361"/>
    </source>
</evidence>
<dbReference type="AlphaFoldDB" id="A0A916T2S6"/>
<evidence type="ECO:0000256" key="5">
    <source>
        <dbReference type="HAMAP-Rule" id="MF_00445"/>
    </source>
</evidence>
<comment type="subcellular location">
    <subcellularLocation>
        <location evidence="5">Cell membrane</location>
        <topology evidence="5">Multi-pass membrane protein</topology>
    </subcellularLocation>
    <subcellularLocation>
        <location evidence="1">Endomembrane system</location>
        <topology evidence="1">Multi-pass membrane protein</topology>
    </subcellularLocation>
    <subcellularLocation>
        <location evidence="6">Membrane</location>
        <topology evidence="6">Multi-pass membrane protein</topology>
    </subcellularLocation>
</comment>
<organism evidence="8 9">
    <name type="scientific">Flexivirga endophytica</name>
    <dbReference type="NCBI Taxonomy" id="1849103"/>
    <lineage>
        <taxon>Bacteria</taxon>
        <taxon>Bacillati</taxon>
        <taxon>Actinomycetota</taxon>
        <taxon>Actinomycetes</taxon>
        <taxon>Micrococcales</taxon>
        <taxon>Dermacoccaceae</taxon>
        <taxon>Flexivirga</taxon>
    </lineage>
</organism>
<dbReference type="GO" id="GO:0008137">
    <property type="term" value="F:NADH dehydrogenase (ubiquinone) activity"/>
    <property type="evidence" value="ECO:0007669"/>
    <property type="project" value="InterPro"/>
</dbReference>
<feature type="transmembrane region" description="Helical" evidence="5">
    <location>
        <begin position="363"/>
        <end position="380"/>
    </location>
</feature>
<feature type="transmembrane region" description="Helical" evidence="5">
    <location>
        <begin position="401"/>
        <end position="420"/>
    </location>
</feature>
<evidence type="ECO:0000256" key="2">
    <source>
        <dbReference type="ARBA" id="ARBA00022692"/>
    </source>
</evidence>
<comment type="similarity">
    <text evidence="5">Belongs to the complex I subunit 2 family.</text>
</comment>
<evidence type="ECO:0000313" key="8">
    <source>
        <dbReference type="EMBL" id="GGB28553.1"/>
    </source>
</evidence>
<name>A0A916T2S6_9MICO</name>
<evidence type="ECO:0000256" key="1">
    <source>
        <dbReference type="ARBA" id="ARBA00004127"/>
    </source>
</evidence>
<comment type="subunit">
    <text evidence="5">NDH-1 is composed of 14 different subunits. Subunits NuoA, H, J, K, L, M, N constitute the membrane sector of the complex.</text>
</comment>
<dbReference type="Proteomes" id="UP000636793">
    <property type="component" value="Unassembled WGS sequence"/>
</dbReference>
<dbReference type="NCBIfam" id="TIGR01770">
    <property type="entry name" value="NDH_I_N"/>
    <property type="match status" value="1"/>
</dbReference>
<accession>A0A916T2S6</accession>